<dbReference type="PANTHER" id="PTHR46825:SF9">
    <property type="entry name" value="BETA-LACTAMASE-RELATED DOMAIN-CONTAINING PROTEIN"/>
    <property type="match status" value="1"/>
</dbReference>
<dbReference type="InterPro" id="IPR012338">
    <property type="entry name" value="Beta-lactam/transpept-like"/>
</dbReference>
<accession>A0A0L8VAG0</accession>
<dbReference type="Proteomes" id="UP000036958">
    <property type="component" value="Unassembled WGS sequence"/>
</dbReference>
<evidence type="ECO:0000259" key="2">
    <source>
        <dbReference type="Pfam" id="PF00144"/>
    </source>
</evidence>
<proteinExistence type="predicted"/>
<name>A0A0L8VAG0_9BACT</name>
<gene>
    <name evidence="3" type="ORF">NC99_18560</name>
</gene>
<reference evidence="4" key="1">
    <citation type="submission" date="2015-07" db="EMBL/GenBank/DDBJ databases">
        <title>Genome sequencing of Sunxiuqinia dokdonensis strain SK.</title>
        <authorList>
            <person name="Ahn S."/>
            <person name="Kim B.-C."/>
        </authorList>
    </citation>
    <scope>NUCLEOTIDE SEQUENCE [LARGE SCALE GENOMIC DNA]</scope>
    <source>
        <strain evidence="4">SK</strain>
    </source>
</reference>
<evidence type="ECO:0000313" key="4">
    <source>
        <dbReference type="Proteomes" id="UP000036958"/>
    </source>
</evidence>
<dbReference type="PANTHER" id="PTHR46825">
    <property type="entry name" value="D-ALANYL-D-ALANINE-CARBOXYPEPTIDASE/ENDOPEPTIDASE AMPH"/>
    <property type="match status" value="1"/>
</dbReference>
<feature type="domain" description="Beta-lactamase-related" evidence="2">
    <location>
        <begin position="56"/>
        <end position="350"/>
    </location>
</feature>
<sequence length="365" mass="39829">MTKTILIMKKRLYTLILFLSVLTLFSACSDDENPLPNPGDYTDALTFFEDIDFNGSVLISKNGDDILRRGFGEANKSGGVLNNADTKFRIGSVSKTLTGMGVVQLKRDGLITGFDQPLSDLDADFPHGEEITIRHLLSHQSGVPDYLPFVETKAKSGEQISPEDIYTLIKTYLSDTDLDFEPGSSMAYSNTNFLIAALLIEELSGETYEDYIKANVLTPLDMTDTEMGTDEISGEQYAQGYNGNANVSAYPIEITLGAGCWTSTVGDLEKWCKAAMGDEWFSADEKELIFGGEVPAESTVFGLAWFKSKISGKTFLWHGGDIDGFASLIGFVPESSGVVIALSNQQDDTAAKRNSIIETIVTKEL</sequence>
<dbReference type="Pfam" id="PF00144">
    <property type="entry name" value="Beta-lactamase"/>
    <property type="match status" value="1"/>
</dbReference>
<keyword evidence="4" id="KW-1185">Reference proteome</keyword>
<keyword evidence="1" id="KW-0732">Signal</keyword>
<dbReference type="SUPFAM" id="SSF56601">
    <property type="entry name" value="beta-lactamase/transpeptidase-like"/>
    <property type="match status" value="1"/>
</dbReference>
<dbReference type="EMBL" id="LGIA01000145">
    <property type="protein sequence ID" value="KOH45338.1"/>
    <property type="molecule type" value="Genomic_DNA"/>
</dbReference>
<dbReference type="AlphaFoldDB" id="A0A0L8VAG0"/>
<dbReference type="Gene3D" id="3.40.710.10">
    <property type="entry name" value="DD-peptidase/beta-lactamase superfamily"/>
    <property type="match status" value="1"/>
</dbReference>
<dbReference type="STRING" id="1409788.NC99_18560"/>
<feature type="chain" id="PRO_5005591721" description="Beta-lactamase-related domain-containing protein" evidence="1">
    <location>
        <begin position="30"/>
        <end position="365"/>
    </location>
</feature>
<protein>
    <recommendedName>
        <fullName evidence="2">Beta-lactamase-related domain-containing protein</fullName>
    </recommendedName>
</protein>
<evidence type="ECO:0000256" key="1">
    <source>
        <dbReference type="SAM" id="SignalP"/>
    </source>
</evidence>
<evidence type="ECO:0000313" key="3">
    <source>
        <dbReference type="EMBL" id="KOH45338.1"/>
    </source>
</evidence>
<dbReference type="InterPro" id="IPR001466">
    <property type="entry name" value="Beta-lactam-related"/>
</dbReference>
<feature type="signal peptide" evidence="1">
    <location>
        <begin position="1"/>
        <end position="29"/>
    </location>
</feature>
<dbReference type="InterPro" id="IPR050491">
    <property type="entry name" value="AmpC-like"/>
</dbReference>
<dbReference type="PROSITE" id="PS51257">
    <property type="entry name" value="PROKAR_LIPOPROTEIN"/>
    <property type="match status" value="1"/>
</dbReference>
<organism evidence="3 4">
    <name type="scientific">Sunxiuqinia dokdonensis</name>
    <dbReference type="NCBI Taxonomy" id="1409788"/>
    <lineage>
        <taxon>Bacteria</taxon>
        <taxon>Pseudomonadati</taxon>
        <taxon>Bacteroidota</taxon>
        <taxon>Bacteroidia</taxon>
        <taxon>Marinilabiliales</taxon>
        <taxon>Prolixibacteraceae</taxon>
        <taxon>Sunxiuqinia</taxon>
    </lineage>
</organism>
<comment type="caution">
    <text evidence="3">The sequence shown here is derived from an EMBL/GenBank/DDBJ whole genome shotgun (WGS) entry which is preliminary data.</text>
</comment>